<dbReference type="EMBL" id="JABFUD020000018">
    <property type="protein sequence ID" value="KAI5066343.1"/>
    <property type="molecule type" value="Genomic_DNA"/>
</dbReference>
<evidence type="ECO:0000313" key="2">
    <source>
        <dbReference type="Proteomes" id="UP000886520"/>
    </source>
</evidence>
<dbReference type="Proteomes" id="UP000886520">
    <property type="component" value="Chromosome 18"/>
</dbReference>
<dbReference type="AlphaFoldDB" id="A0A9D4UE70"/>
<gene>
    <name evidence="1" type="ORF">GOP47_0018967</name>
</gene>
<comment type="caution">
    <text evidence="1">The sequence shown here is derived from an EMBL/GenBank/DDBJ whole genome shotgun (WGS) entry which is preliminary data.</text>
</comment>
<protein>
    <submittedName>
        <fullName evidence="1">Uncharacterized protein</fullName>
    </submittedName>
</protein>
<evidence type="ECO:0000313" key="1">
    <source>
        <dbReference type="EMBL" id="KAI5066343.1"/>
    </source>
</evidence>
<organism evidence="1 2">
    <name type="scientific">Adiantum capillus-veneris</name>
    <name type="common">Maidenhair fern</name>
    <dbReference type="NCBI Taxonomy" id="13818"/>
    <lineage>
        <taxon>Eukaryota</taxon>
        <taxon>Viridiplantae</taxon>
        <taxon>Streptophyta</taxon>
        <taxon>Embryophyta</taxon>
        <taxon>Tracheophyta</taxon>
        <taxon>Polypodiopsida</taxon>
        <taxon>Polypodiidae</taxon>
        <taxon>Polypodiales</taxon>
        <taxon>Pteridineae</taxon>
        <taxon>Pteridaceae</taxon>
        <taxon>Vittarioideae</taxon>
        <taxon>Adiantum</taxon>
    </lineage>
</organism>
<proteinExistence type="predicted"/>
<keyword evidence="2" id="KW-1185">Reference proteome</keyword>
<name>A0A9D4UE70_ADICA</name>
<accession>A0A9D4UE70</accession>
<sequence length="92" mass="10206">MSTLIWVSLGFNRHEVFHTNTVRQIKSSTPTSITVACSTAPTELVATWVLNPEFQRSLCNQSTSSTTHRRTYIHNTGLCDCKCISSSTTIQA</sequence>
<reference evidence="1" key="1">
    <citation type="submission" date="2021-01" db="EMBL/GenBank/DDBJ databases">
        <title>Adiantum capillus-veneris genome.</title>
        <authorList>
            <person name="Fang Y."/>
            <person name="Liao Q."/>
        </authorList>
    </citation>
    <scope>NUCLEOTIDE SEQUENCE</scope>
    <source>
        <strain evidence="1">H3</strain>
        <tissue evidence="1">Leaf</tissue>
    </source>
</reference>